<evidence type="ECO:0000313" key="2">
    <source>
        <dbReference type="EMBL" id="MBC5714289.1"/>
    </source>
</evidence>
<dbReference type="AlphaFoldDB" id="A0A923LQM8"/>
<keyword evidence="1" id="KW-0472">Membrane</keyword>
<comment type="caution">
    <text evidence="2">The sequence shown here is derived from an EMBL/GenBank/DDBJ whole genome shotgun (WGS) entry which is preliminary data.</text>
</comment>
<evidence type="ECO:0000313" key="3">
    <source>
        <dbReference type="Proteomes" id="UP000606720"/>
    </source>
</evidence>
<dbReference type="SUPFAM" id="SSF52266">
    <property type="entry name" value="SGNH hydrolase"/>
    <property type="match status" value="1"/>
</dbReference>
<dbReference type="EMBL" id="JACOPH010000006">
    <property type="protein sequence ID" value="MBC5714289.1"/>
    <property type="molecule type" value="Genomic_DNA"/>
</dbReference>
<keyword evidence="3" id="KW-1185">Reference proteome</keyword>
<keyword evidence="1" id="KW-0812">Transmembrane</keyword>
<protein>
    <recommendedName>
        <fullName evidence="4">SGNH/GDSL hydrolase family protein</fullName>
    </recommendedName>
</protein>
<reference evidence="2" key="1">
    <citation type="submission" date="2020-08" db="EMBL/GenBank/DDBJ databases">
        <title>Genome public.</title>
        <authorList>
            <person name="Liu C."/>
            <person name="Sun Q."/>
        </authorList>
    </citation>
    <scope>NUCLEOTIDE SEQUENCE</scope>
    <source>
        <strain evidence="2">BX1005</strain>
    </source>
</reference>
<gene>
    <name evidence="2" type="ORF">H8S17_08710</name>
</gene>
<evidence type="ECO:0008006" key="4">
    <source>
        <dbReference type="Google" id="ProtNLM"/>
    </source>
</evidence>
<keyword evidence="1" id="KW-1133">Transmembrane helix</keyword>
<accession>A0A923LQM8</accession>
<name>A0A923LQM8_9FIRM</name>
<sequence>MKQKIRQDLKRVIAIAAFFCMLLWIVGELGVLVRPFDEDFDKWHYFYAEDKDTLNVAAIGSSSIYRYWIPTRAYEKYGFTSFMIAQSGQDIHTVPYIMEEAVKSQKVDLFIVETRQLVTYRTSEYKEQTDKEKQQYLFSTISAGMKPSFVRMRMIHDILQKDAGNPEIEWQIPLLKYHDNLLNGTWTEWKKRLTSGRDIYKSATQISKVEKQSETKIEPDGTLVLLEEDHQIIDEIVRTAEKLNTKILFIATPYIATKYRYPLQLQLDAYMEKKGYSYLNLNAEKKEIGLDLSTDFYNLYHTNIAGANKVTDYLAEYLSTHYRFENKLNSTQKKDWDTSVAAWKEKEAELLAQWEENCKEQE</sequence>
<organism evidence="2 3">
    <name type="scientific">Roseburia zhanii</name>
    <dbReference type="NCBI Taxonomy" id="2763064"/>
    <lineage>
        <taxon>Bacteria</taxon>
        <taxon>Bacillati</taxon>
        <taxon>Bacillota</taxon>
        <taxon>Clostridia</taxon>
        <taxon>Lachnospirales</taxon>
        <taxon>Lachnospiraceae</taxon>
        <taxon>Roseburia</taxon>
    </lineage>
</organism>
<proteinExistence type="predicted"/>
<feature type="transmembrane region" description="Helical" evidence="1">
    <location>
        <begin position="12"/>
        <end position="33"/>
    </location>
</feature>
<dbReference type="RefSeq" id="WP_186867016.1">
    <property type="nucleotide sequence ID" value="NZ_JACOPH010000006.1"/>
</dbReference>
<evidence type="ECO:0000256" key="1">
    <source>
        <dbReference type="SAM" id="Phobius"/>
    </source>
</evidence>
<dbReference type="Proteomes" id="UP000606720">
    <property type="component" value="Unassembled WGS sequence"/>
</dbReference>